<dbReference type="GO" id="GO:0046872">
    <property type="term" value="F:metal ion binding"/>
    <property type="evidence" value="ECO:0007669"/>
    <property type="project" value="UniProtKB-KW"/>
</dbReference>
<name>A0A840ATP4_9HYPH</name>
<evidence type="ECO:0000313" key="8">
    <source>
        <dbReference type="Proteomes" id="UP000553963"/>
    </source>
</evidence>
<proteinExistence type="inferred from homology"/>
<dbReference type="PANTHER" id="PTHR10209">
    <property type="entry name" value="OXIDOREDUCTASE, 2OG-FE II OXYGENASE FAMILY PROTEIN"/>
    <property type="match status" value="1"/>
</dbReference>
<dbReference type="RefSeq" id="WP_183400223.1">
    <property type="nucleotide sequence ID" value="NZ_JACIDS010000004.1"/>
</dbReference>
<comment type="similarity">
    <text evidence="1 5">Belongs to the iron/ascorbate-dependent oxidoreductase family.</text>
</comment>
<keyword evidence="8" id="KW-1185">Reference proteome</keyword>
<organism evidence="7 8">
    <name type="scientific">Kaistia hirudinis</name>
    <dbReference type="NCBI Taxonomy" id="1293440"/>
    <lineage>
        <taxon>Bacteria</taxon>
        <taxon>Pseudomonadati</taxon>
        <taxon>Pseudomonadota</taxon>
        <taxon>Alphaproteobacteria</taxon>
        <taxon>Hyphomicrobiales</taxon>
        <taxon>Kaistiaceae</taxon>
        <taxon>Kaistia</taxon>
    </lineage>
</organism>
<evidence type="ECO:0000256" key="5">
    <source>
        <dbReference type="RuleBase" id="RU003682"/>
    </source>
</evidence>
<keyword evidence="4 5" id="KW-0408">Iron</keyword>
<accession>A0A840ATP4</accession>
<keyword evidence="3 5" id="KW-0560">Oxidoreductase</keyword>
<dbReference type="InterPro" id="IPR027443">
    <property type="entry name" value="IPNS-like_sf"/>
</dbReference>
<feature type="domain" description="Fe2OG dioxygenase" evidence="6">
    <location>
        <begin position="172"/>
        <end position="275"/>
    </location>
</feature>
<dbReference type="Pfam" id="PF14226">
    <property type="entry name" value="DIOX_N"/>
    <property type="match status" value="1"/>
</dbReference>
<dbReference type="PRINTS" id="PR00682">
    <property type="entry name" value="IPNSYNTHASE"/>
</dbReference>
<evidence type="ECO:0000259" key="6">
    <source>
        <dbReference type="PROSITE" id="PS51471"/>
    </source>
</evidence>
<dbReference type="AlphaFoldDB" id="A0A840ATP4"/>
<dbReference type="Gene3D" id="2.60.120.330">
    <property type="entry name" value="B-lactam Antibiotic, Isopenicillin N Synthase, Chain"/>
    <property type="match status" value="1"/>
</dbReference>
<dbReference type="InterPro" id="IPR005123">
    <property type="entry name" value="Oxoglu/Fe-dep_dioxygenase_dom"/>
</dbReference>
<dbReference type="InterPro" id="IPR044861">
    <property type="entry name" value="IPNS-like_FE2OG_OXY"/>
</dbReference>
<dbReference type="Pfam" id="PF03171">
    <property type="entry name" value="2OG-FeII_Oxy"/>
    <property type="match status" value="1"/>
</dbReference>
<evidence type="ECO:0000256" key="4">
    <source>
        <dbReference type="ARBA" id="ARBA00023004"/>
    </source>
</evidence>
<dbReference type="Proteomes" id="UP000553963">
    <property type="component" value="Unassembled WGS sequence"/>
</dbReference>
<protein>
    <submittedName>
        <fullName evidence="7">Isopenicillin N synthase-like dioxygenase</fullName>
    </submittedName>
</protein>
<comment type="caution">
    <text evidence="7">The sequence shown here is derived from an EMBL/GenBank/DDBJ whole genome shotgun (WGS) entry which is preliminary data.</text>
</comment>
<evidence type="ECO:0000256" key="3">
    <source>
        <dbReference type="ARBA" id="ARBA00023002"/>
    </source>
</evidence>
<keyword evidence="7" id="KW-0223">Dioxygenase</keyword>
<dbReference type="PANTHER" id="PTHR10209:SF867">
    <property type="entry name" value="2-OXOGLUTARATE (2OG) AND FE(II)-DEPENDENT OXYGENASE SUPERFAMILY PROTEIN"/>
    <property type="match status" value="1"/>
</dbReference>
<dbReference type="GO" id="GO:0051213">
    <property type="term" value="F:dioxygenase activity"/>
    <property type="evidence" value="ECO:0007669"/>
    <property type="project" value="UniProtKB-KW"/>
</dbReference>
<reference evidence="7 8" key="1">
    <citation type="submission" date="2020-08" db="EMBL/GenBank/DDBJ databases">
        <title>Genomic Encyclopedia of Type Strains, Phase IV (KMG-IV): sequencing the most valuable type-strain genomes for metagenomic binning, comparative biology and taxonomic classification.</title>
        <authorList>
            <person name="Goeker M."/>
        </authorList>
    </citation>
    <scope>NUCLEOTIDE SEQUENCE [LARGE SCALE GENOMIC DNA]</scope>
    <source>
        <strain evidence="7 8">DSM 25966</strain>
    </source>
</reference>
<keyword evidence="2 5" id="KW-0479">Metal-binding</keyword>
<evidence type="ECO:0000256" key="2">
    <source>
        <dbReference type="ARBA" id="ARBA00022723"/>
    </source>
</evidence>
<gene>
    <name evidence="7" type="ORF">GGR25_003671</name>
</gene>
<dbReference type="SUPFAM" id="SSF51197">
    <property type="entry name" value="Clavaminate synthase-like"/>
    <property type="match status" value="1"/>
</dbReference>
<sequence length="319" mass="35107">MTETLPIIDVSALVAGKPGAAEAVAREVGKAAREIGFFYVAGHGIPSLTIDHVFDTARRFFALPLEKKQEVAFALSKHNRGFIAMKGESLDPSKPADLKEGFNIGLDLAPDDPRILAGEPFRGLNLWPDMPGFRETMLDYFARVLALGRLLQRAVAVDVGLPEDFFEDKLDQSLSTLRMLHYPPQPPAIEEGQLGAGEHTDYGCLTLLMTDDVGGLEVRKRDGTWLAAPPIPNVYVCNIGDCLMRWTNDVYVSTPHRVVNRSGRERYSIPFFLDPNPEAPVAAIPSCVSEERPARYPPTTGAAYLRERLSRTYAPGMIA</sequence>
<dbReference type="PROSITE" id="PS51471">
    <property type="entry name" value="FE2OG_OXY"/>
    <property type="match status" value="1"/>
</dbReference>
<evidence type="ECO:0000313" key="7">
    <source>
        <dbReference type="EMBL" id="MBB3932613.1"/>
    </source>
</evidence>
<dbReference type="InterPro" id="IPR026992">
    <property type="entry name" value="DIOX_N"/>
</dbReference>
<evidence type="ECO:0000256" key="1">
    <source>
        <dbReference type="ARBA" id="ARBA00008056"/>
    </source>
</evidence>
<dbReference type="EMBL" id="JACIDS010000004">
    <property type="protein sequence ID" value="MBB3932613.1"/>
    <property type="molecule type" value="Genomic_DNA"/>
</dbReference>